<dbReference type="GO" id="GO:0006400">
    <property type="term" value="P:tRNA modification"/>
    <property type="evidence" value="ECO:0007669"/>
    <property type="project" value="InterPro"/>
</dbReference>
<dbReference type="GO" id="GO:0035599">
    <property type="term" value="F:aspartic acid methylthiotransferase activity"/>
    <property type="evidence" value="ECO:0007669"/>
    <property type="project" value="TreeGrafter"/>
</dbReference>
<sequence>MRTKEKKVAATVRKPRVNVVTLGCSKNIHDSEVLMGQLKGNRIDVVHESSNIQADDIVVINTCGFIDNAKQESIDTILQFSELKDQGKVNKVIVTGCLSERYKPELRAEISNVDAYFGTNDLPDLLSSIGADYRHELVGERLLTTPSHFSYFKIAEGCNRPCSFCAIPLMRGKHVSKSIDDLVKEAKFLASNGTKELILIAQDLTYYGLDIYGKRNLSDLMRHLSDVEGIDWIRMQYAYPSGFPMDILDVMNERSNICNYLDMPLQHITDNMLKSMRRGIDKQKTIDLVNKIRDKVPDIALRTTLICGYPGETEADFEEMSRWVEDTQFDRLGCFTYSHEEKTHAHTLVDDVPEEVKEYRVEQIMEIQQGISFDKNQEKVGNEYRVLIDKKDGDYFVGRTEYDSPEVDNEVLVNATTDYARVGDFVQVKIDRAEDFDLYGTIVK</sequence>
<evidence type="ECO:0000256" key="8">
    <source>
        <dbReference type="HAMAP-Rule" id="MF_01865"/>
    </source>
</evidence>
<feature type="domain" description="Radical SAM core" evidence="11">
    <location>
        <begin position="144"/>
        <end position="374"/>
    </location>
</feature>
<evidence type="ECO:0000313" key="12">
    <source>
        <dbReference type="EMBL" id="PVH25989.1"/>
    </source>
</evidence>
<dbReference type="GO" id="GO:0046872">
    <property type="term" value="F:metal ion binding"/>
    <property type="evidence" value="ECO:0007669"/>
    <property type="project" value="UniProtKB-KW"/>
</dbReference>
<feature type="domain" description="TRAM" evidence="9">
    <location>
        <begin position="377"/>
        <end position="444"/>
    </location>
</feature>
<dbReference type="SMART" id="SM00729">
    <property type="entry name" value="Elp3"/>
    <property type="match status" value="1"/>
</dbReference>
<dbReference type="InterPro" id="IPR002792">
    <property type="entry name" value="TRAM_dom"/>
</dbReference>
<evidence type="ECO:0000256" key="7">
    <source>
        <dbReference type="ARBA" id="ARBA00023014"/>
    </source>
</evidence>
<dbReference type="Pfam" id="PF00919">
    <property type="entry name" value="UPF0004"/>
    <property type="match status" value="1"/>
</dbReference>
<dbReference type="InterPro" id="IPR038135">
    <property type="entry name" value="Methylthiotransferase_N_sf"/>
</dbReference>
<keyword evidence="12" id="KW-0689">Ribosomal protein</keyword>
<keyword evidence="5 8" id="KW-0479">Metal-binding</keyword>
<evidence type="ECO:0000256" key="2">
    <source>
        <dbReference type="ARBA" id="ARBA00022490"/>
    </source>
</evidence>
<dbReference type="SFLD" id="SFLDG01061">
    <property type="entry name" value="methylthiotransferase"/>
    <property type="match status" value="1"/>
</dbReference>
<keyword evidence="7 8" id="KW-0411">Iron-sulfur</keyword>
<dbReference type="GO" id="GO:0005829">
    <property type="term" value="C:cytosol"/>
    <property type="evidence" value="ECO:0007669"/>
    <property type="project" value="TreeGrafter"/>
</dbReference>
<organism evidence="12 13">
    <name type="scientific">Sphingobacterium corticibacter</name>
    <dbReference type="NCBI Taxonomy" id="2171749"/>
    <lineage>
        <taxon>Bacteria</taxon>
        <taxon>Pseudomonadati</taxon>
        <taxon>Bacteroidota</taxon>
        <taxon>Sphingobacteriia</taxon>
        <taxon>Sphingobacteriales</taxon>
        <taxon>Sphingobacteriaceae</taxon>
        <taxon>Sphingobacterium</taxon>
    </lineage>
</organism>
<dbReference type="FunFam" id="3.80.30.20:FF:000001">
    <property type="entry name" value="tRNA-2-methylthio-N(6)-dimethylallyladenosine synthase 2"/>
    <property type="match status" value="1"/>
</dbReference>
<keyword evidence="1 8" id="KW-0004">4Fe-4S</keyword>
<keyword evidence="4 8" id="KW-0949">S-adenosyl-L-methionine</keyword>
<feature type="binding site" evidence="8">
    <location>
        <position position="24"/>
    </location>
    <ligand>
        <name>[4Fe-4S] cluster</name>
        <dbReference type="ChEBI" id="CHEBI:49883"/>
        <label>1</label>
    </ligand>
</feature>
<dbReference type="PROSITE" id="PS51918">
    <property type="entry name" value="RADICAL_SAM"/>
    <property type="match status" value="1"/>
</dbReference>
<name>A0A2T8HKM0_9SPHI</name>
<dbReference type="InterPro" id="IPR005839">
    <property type="entry name" value="Methylthiotransferase"/>
</dbReference>
<evidence type="ECO:0000259" key="9">
    <source>
        <dbReference type="PROSITE" id="PS50926"/>
    </source>
</evidence>
<dbReference type="Proteomes" id="UP000245627">
    <property type="component" value="Unassembled WGS sequence"/>
</dbReference>
<feature type="binding site" evidence="8">
    <location>
        <position position="97"/>
    </location>
    <ligand>
        <name>[4Fe-4S] cluster</name>
        <dbReference type="ChEBI" id="CHEBI:49883"/>
        <label>1</label>
    </ligand>
</feature>
<evidence type="ECO:0000259" key="11">
    <source>
        <dbReference type="PROSITE" id="PS51918"/>
    </source>
</evidence>
<keyword evidence="6 8" id="KW-0408">Iron</keyword>
<gene>
    <name evidence="8 12" type="primary">rimO</name>
    <name evidence="12" type="ORF">DC487_08710</name>
</gene>
<dbReference type="EC" id="2.8.4.4" evidence="8"/>
<feature type="binding site" evidence="8">
    <location>
        <position position="63"/>
    </location>
    <ligand>
        <name>[4Fe-4S] cluster</name>
        <dbReference type="ChEBI" id="CHEBI:49883"/>
        <label>1</label>
    </ligand>
</feature>
<dbReference type="RefSeq" id="WP_116775554.1">
    <property type="nucleotide sequence ID" value="NZ_QDKG01000002.1"/>
</dbReference>
<evidence type="ECO:0000256" key="3">
    <source>
        <dbReference type="ARBA" id="ARBA00022679"/>
    </source>
</evidence>
<dbReference type="NCBIfam" id="TIGR00089">
    <property type="entry name" value="MiaB/RimO family radical SAM methylthiotransferase"/>
    <property type="match status" value="1"/>
</dbReference>
<comment type="cofactor">
    <cofactor evidence="8">
        <name>[4Fe-4S] cluster</name>
        <dbReference type="ChEBI" id="CHEBI:49883"/>
    </cofactor>
    <text evidence="8">Binds 2 [4Fe-4S] clusters. One cluster is coordinated with 3 cysteines and an exchangeable S-adenosyl-L-methionine.</text>
</comment>
<dbReference type="PANTHER" id="PTHR43837">
    <property type="entry name" value="RIBOSOMAL PROTEIN S12 METHYLTHIOTRANSFERASE RIMO"/>
    <property type="match status" value="1"/>
</dbReference>
<reference evidence="12 13" key="1">
    <citation type="submission" date="2018-04" db="EMBL/GenBank/DDBJ databases">
        <title>Sphingobacterium cortibacter sp. nov.</title>
        <authorList>
            <person name="Li Y."/>
        </authorList>
    </citation>
    <scope>NUCLEOTIDE SEQUENCE [LARGE SCALE GENOMIC DNA]</scope>
    <source>
        <strain evidence="12 13">2c-3</strain>
    </source>
</reference>
<dbReference type="Gene3D" id="3.80.30.20">
    <property type="entry name" value="tm_1862 like domain"/>
    <property type="match status" value="1"/>
</dbReference>
<dbReference type="InterPro" id="IPR006638">
    <property type="entry name" value="Elp3/MiaA/NifB-like_rSAM"/>
</dbReference>
<dbReference type="InterPro" id="IPR012340">
    <property type="entry name" value="NA-bd_OB-fold"/>
</dbReference>
<dbReference type="PROSITE" id="PS50926">
    <property type="entry name" value="TRAM"/>
    <property type="match status" value="1"/>
</dbReference>
<dbReference type="SFLD" id="SFLDF00274">
    <property type="entry name" value="ribosomal_protein_S12_methylth"/>
    <property type="match status" value="1"/>
</dbReference>
<dbReference type="InterPro" id="IPR058240">
    <property type="entry name" value="rSAM_sf"/>
</dbReference>
<evidence type="ECO:0000259" key="10">
    <source>
        <dbReference type="PROSITE" id="PS51449"/>
    </source>
</evidence>
<feature type="binding site" evidence="8">
    <location>
        <position position="158"/>
    </location>
    <ligand>
        <name>[4Fe-4S] cluster</name>
        <dbReference type="ChEBI" id="CHEBI:49883"/>
        <label>2</label>
        <note>4Fe-4S-S-AdoMet</note>
    </ligand>
</feature>
<dbReference type="InterPro" id="IPR007197">
    <property type="entry name" value="rSAM"/>
</dbReference>
<accession>A0A2T8HKM0</accession>
<comment type="subcellular location">
    <subcellularLocation>
        <location evidence="8">Cytoplasm</location>
    </subcellularLocation>
</comment>
<keyword evidence="2 8" id="KW-0963">Cytoplasm</keyword>
<feature type="binding site" evidence="8">
    <location>
        <position position="162"/>
    </location>
    <ligand>
        <name>[4Fe-4S] cluster</name>
        <dbReference type="ChEBI" id="CHEBI:49883"/>
        <label>2</label>
        <note>4Fe-4S-S-AdoMet</note>
    </ligand>
</feature>
<feature type="domain" description="MTTase N-terminal" evidence="10">
    <location>
        <begin position="15"/>
        <end position="134"/>
    </location>
</feature>
<evidence type="ECO:0000256" key="4">
    <source>
        <dbReference type="ARBA" id="ARBA00022691"/>
    </source>
</evidence>
<comment type="similarity">
    <text evidence="8">Belongs to the methylthiotransferase family. RimO subfamily.</text>
</comment>
<comment type="caution">
    <text evidence="12">The sequence shown here is derived from an EMBL/GenBank/DDBJ whole genome shotgun (WGS) entry which is preliminary data.</text>
</comment>
<evidence type="ECO:0000313" key="13">
    <source>
        <dbReference type="Proteomes" id="UP000245627"/>
    </source>
</evidence>
<proteinExistence type="inferred from homology"/>
<dbReference type="PROSITE" id="PS51449">
    <property type="entry name" value="MTTASE_N"/>
    <property type="match status" value="1"/>
</dbReference>
<comment type="catalytic activity">
    <reaction evidence="8">
        <text>L-aspartate(89)-[ribosomal protein uS12]-hydrogen + (sulfur carrier)-SH + AH2 + 2 S-adenosyl-L-methionine = 3-methylsulfanyl-L-aspartate(89)-[ribosomal protein uS12]-hydrogen + (sulfur carrier)-H + 5'-deoxyadenosine + L-methionine + A + S-adenosyl-L-homocysteine + 2 H(+)</text>
        <dbReference type="Rhea" id="RHEA:37087"/>
        <dbReference type="Rhea" id="RHEA-COMP:10460"/>
        <dbReference type="Rhea" id="RHEA-COMP:10461"/>
        <dbReference type="Rhea" id="RHEA-COMP:14737"/>
        <dbReference type="Rhea" id="RHEA-COMP:14739"/>
        <dbReference type="ChEBI" id="CHEBI:13193"/>
        <dbReference type="ChEBI" id="CHEBI:15378"/>
        <dbReference type="ChEBI" id="CHEBI:17319"/>
        <dbReference type="ChEBI" id="CHEBI:17499"/>
        <dbReference type="ChEBI" id="CHEBI:29917"/>
        <dbReference type="ChEBI" id="CHEBI:29961"/>
        <dbReference type="ChEBI" id="CHEBI:57844"/>
        <dbReference type="ChEBI" id="CHEBI:57856"/>
        <dbReference type="ChEBI" id="CHEBI:59789"/>
        <dbReference type="ChEBI" id="CHEBI:64428"/>
        <dbReference type="ChEBI" id="CHEBI:73599"/>
        <dbReference type="EC" id="2.8.4.4"/>
    </reaction>
</comment>
<dbReference type="InterPro" id="IPR023404">
    <property type="entry name" value="rSAM_horseshoe"/>
</dbReference>
<dbReference type="Gene3D" id="2.40.50.140">
    <property type="entry name" value="Nucleic acid-binding proteins"/>
    <property type="match status" value="1"/>
</dbReference>
<dbReference type="AlphaFoldDB" id="A0A2T8HKM0"/>
<dbReference type="Gene3D" id="3.40.50.12160">
    <property type="entry name" value="Methylthiotransferase, N-terminal domain"/>
    <property type="match status" value="1"/>
</dbReference>
<keyword evidence="3 8" id="KW-0808">Transferase</keyword>
<dbReference type="SFLD" id="SFLDS00029">
    <property type="entry name" value="Radical_SAM"/>
    <property type="match status" value="1"/>
</dbReference>
<dbReference type="InterPro" id="IPR005840">
    <property type="entry name" value="Ribosomal_uS12_MeSTrfase_RimO"/>
</dbReference>
<dbReference type="GO" id="GO:0103039">
    <property type="term" value="F:protein methylthiotransferase activity"/>
    <property type="evidence" value="ECO:0007669"/>
    <property type="project" value="UniProtKB-EC"/>
</dbReference>
<dbReference type="Pfam" id="PF18693">
    <property type="entry name" value="TRAM_2"/>
    <property type="match status" value="1"/>
</dbReference>
<dbReference type="EMBL" id="QDKG01000002">
    <property type="protein sequence ID" value="PVH25989.1"/>
    <property type="molecule type" value="Genomic_DNA"/>
</dbReference>
<dbReference type="GO" id="GO:0005840">
    <property type="term" value="C:ribosome"/>
    <property type="evidence" value="ECO:0007669"/>
    <property type="project" value="UniProtKB-KW"/>
</dbReference>
<protein>
    <recommendedName>
        <fullName evidence="8">Ribosomal protein uS12 methylthiotransferase RimO</fullName>
        <shortName evidence="8">uS12 MTTase</shortName>
        <shortName evidence="8">uS12 methylthiotransferase</shortName>
        <ecNumber evidence="8">2.8.4.4</ecNumber>
    </recommendedName>
    <alternativeName>
        <fullName evidence="8">Ribosomal protein uS12 (aspartate-C(3))-methylthiotransferase</fullName>
    </alternativeName>
    <alternativeName>
        <fullName evidence="8">Ribosome maturation factor RimO</fullName>
    </alternativeName>
</protein>
<keyword evidence="13" id="KW-1185">Reference proteome</keyword>
<dbReference type="PANTHER" id="PTHR43837:SF1">
    <property type="entry name" value="RIBOSOMAL PROTEIN US12 METHYLTHIOTRANSFERASE RIMO"/>
    <property type="match status" value="1"/>
</dbReference>
<evidence type="ECO:0000256" key="5">
    <source>
        <dbReference type="ARBA" id="ARBA00022723"/>
    </source>
</evidence>
<dbReference type="Pfam" id="PF04055">
    <property type="entry name" value="Radical_SAM"/>
    <property type="match status" value="1"/>
</dbReference>
<dbReference type="GO" id="GO:0051539">
    <property type="term" value="F:4 iron, 4 sulfur cluster binding"/>
    <property type="evidence" value="ECO:0007669"/>
    <property type="project" value="UniProtKB-UniRule"/>
</dbReference>
<feature type="binding site" evidence="8">
    <location>
        <position position="165"/>
    </location>
    <ligand>
        <name>[4Fe-4S] cluster</name>
        <dbReference type="ChEBI" id="CHEBI:49883"/>
        <label>2</label>
        <note>4Fe-4S-S-AdoMet</note>
    </ligand>
</feature>
<dbReference type="CDD" id="cd01335">
    <property type="entry name" value="Radical_SAM"/>
    <property type="match status" value="1"/>
</dbReference>
<evidence type="ECO:0000256" key="1">
    <source>
        <dbReference type="ARBA" id="ARBA00022485"/>
    </source>
</evidence>
<dbReference type="SFLD" id="SFLDG01082">
    <property type="entry name" value="B12-binding_domain_containing"/>
    <property type="match status" value="1"/>
</dbReference>
<keyword evidence="12" id="KW-0687">Ribonucleoprotein</keyword>
<comment type="function">
    <text evidence="8">Catalyzes the methylthiolation of an aspartic acid residue of ribosomal protein uS12.</text>
</comment>
<dbReference type="NCBIfam" id="TIGR01125">
    <property type="entry name" value="30S ribosomal protein S12 methylthiotransferase RimO"/>
    <property type="match status" value="1"/>
</dbReference>
<dbReference type="HAMAP" id="MF_01865">
    <property type="entry name" value="MTTase_RimO"/>
    <property type="match status" value="1"/>
</dbReference>
<dbReference type="SUPFAM" id="SSF102114">
    <property type="entry name" value="Radical SAM enzymes"/>
    <property type="match status" value="1"/>
</dbReference>
<dbReference type="InterPro" id="IPR013848">
    <property type="entry name" value="Methylthiotransferase_N"/>
</dbReference>
<evidence type="ECO:0000256" key="6">
    <source>
        <dbReference type="ARBA" id="ARBA00023004"/>
    </source>
</evidence>
<dbReference type="OrthoDB" id="9805215at2"/>